<name>A0AA39LQY3_9BILA</name>
<feature type="region of interest" description="Disordered" evidence="1">
    <location>
        <begin position="114"/>
        <end position="178"/>
    </location>
</feature>
<feature type="compositionally biased region" description="Low complexity" evidence="1">
    <location>
        <begin position="470"/>
        <end position="479"/>
    </location>
</feature>
<dbReference type="EMBL" id="JAUCMV010000004">
    <property type="protein sequence ID" value="KAK0406831.1"/>
    <property type="molecule type" value="Genomic_DNA"/>
</dbReference>
<accession>A0AA39LQY3</accession>
<comment type="caution">
    <text evidence="2">The sequence shown here is derived from an EMBL/GenBank/DDBJ whole genome shotgun (WGS) entry which is preliminary data.</text>
</comment>
<feature type="region of interest" description="Disordered" evidence="1">
    <location>
        <begin position="400"/>
        <end position="506"/>
    </location>
</feature>
<evidence type="ECO:0000313" key="3">
    <source>
        <dbReference type="Proteomes" id="UP001175271"/>
    </source>
</evidence>
<dbReference type="AlphaFoldDB" id="A0AA39LQY3"/>
<feature type="compositionally biased region" description="Polar residues" evidence="1">
    <location>
        <begin position="142"/>
        <end position="170"/>
    </location>
</feature>
<feature type="compositionally biased region" description="Basic and acidic residues" evidence="1">
    <location>
        <begin position="443"/>
        <end position="455"/>
    </location>
</feature>
<feature type="compositionally biased region" description="Basic residues" evidence="1">
    <location>
        <begin position="487"/>
        <end position="498"/>
    </location>
</feature>
<organism evidence="2 3">
    <name type="scientific">Steinernema hermaphroditum</name>
    <dbReference type="NCBI Taxonomy" id="289476"/>
    <lineage>
        <taxon>Eukaryota</taxon>
        <taxon>Metazoa</taxon>
        <taxon>Ecdysozoa</taxon>
        <taxon>Nematoda</taxon>
        <taxon>Chromadorea</taxon>
        <taxon>Rhabditida</taxon>
        <taxon>Tylenchina</taxon>
        <taxon>Panagrolaimomorpha</taxon>
        <taxon>Strongyloidoidea</taxon>
        <taxon>Steinernematidae</taxon>
        <taxon>Steinernema</taxon>
    </lineage>
</organism>
<gene>
    <name evidence="2" type="ORF">QR680_018835</name>
</gene>
<dbReference type="Proteomes" id="UP001175271">
    <property type="component" value="Unassembled WGS sequence"/>
</dbReference>
<evidence type="ECO:0000313" key="2">
    <source>
        <dbReference type="EMBL" id="KAK0406831.1"/>
    </source>
</evidence>
<sequence length="570" mass="63990">MDRTPVHLMSDSESNESSWRFRAFGLKCPGNWAKDASLMELLEKSESCHVWFEKAEKPNVAKCGGFSVVFATVEEATANFEKVQKMTVDGNSLRVQASKSFCDAVKRLSTPEKPPLLFAVDPDGDAASDSTTDIRPLAHGNLSPQKNGSPRKQSTNAPDPSVESSTTAPSTLPPAVTAPEVTPEIVFDRFEEHISNHRINWAELNEVEDLWKLCDEVSKAFGGLPDSLLKEALMEVLEQHHDAATTPWMRSHIETLVKLWKKIVTSEKHVVREGMIESSAPVYVPYNPPAKRSQKGKNRGVDQKRAQMMACSIGQLLNHARIQFAKEDGELDIDEDEQGNFSIEGRELSFQSWGEMLKKQEESATKSQQKNRFSQAKYEKMLAKRDKRIRDRVQMEKKIKTMRAGLGNEDEDEQENRPIEEGDIGSENNSEKMTSRAKRKKARESLRQDQKKEDGEMSSDSEIVNATAGSSDSSSSSESSSDEENPRRRKIARKRAAARRSSAANTSMNVACEQYIERHHVNRFNLVQSLSAEQKATFLAILKETVNGTSPTQKNQLMKHLRAHLEKQVS</sequence>
<proteinExistence type="predicted"/>
<feature type="compositionally biased region" description="Polar residues" evidence="1">
    <location>
        <begin position="458"/>
        <end position="469"/>
    </location>
</feature>
<keyword evidence="3" id="KW-1185">Reference proteome</keyword>
<reference evidence="2" key="1">
    <citation type="submission" date="2023-06" db="EMBL/GenBank/DDBJ databases">
        <title>Genomic analysis of the entomopathogenic nematode Steinernema hermaphroditum.</title>
        <authorList>
            <person name="Schwarz E.M."/>
            <person name="Heppert J.K."/>
            <person name="Baniya A."/>
            <person name="Schwartz H.T."/>
            <person name="Tan C.-H."/>
            <person name="Antoshechkin I."/>
            <person name="Sternberg P.W."/>
            <person name="Goodrich-Blair H."/>
            <person name="Dillman A.R."/>
        </authorList>
    </citation>
    <scope>NUCLEOTIDE SEQUENCE</scope>
    <source>
        <strain evidence="2">PS9179</strain>
        <tissue evidence="2">Whole animal</tissue>
    </source>
</reference>
<protein>
    <submittedName>
        <fullName evidence="2">Uncharacterized protein</fullName>
    </submittedName>
</protein>
<evidence type="ECO:0000256" key="1">
    <source>
        <dbReference type="SAM" id="MobiDB-lite"/>
    </source>
</evidence>